<dbReference type="AlphaFoldDB" id="A0A1A7X972"/>
<evidence type="ECO:0000256" key="1">
    <source>
        <dbReference type="SAM" id="MobiDB-lite"/>
    </source>
</evidence>
<feature type="non-terminal residue" evidence="2">
    <location>
        <position position="1"/>
    </location>
</feature>
<proteinExistence type="predicted"/>
<gene>
    <name evidence="2" type="primary">AL935274.1</name>
</gene>
<protein>
    <submittedName>
        <fullName evidence="2">Uncharacterized protein</fullName>
    </submittedName>
</protein>
<feature type="compositionally biased region" description="Basic and acidic residues" evidence="1">
    <location>
        <begin position="12"/>
        <end position="35"/>
    </location>
</feature>
<dbReference type="EMBL" id="HADW01013040">
    <property type="protein sequence ID" value="SBP14440.1"/>
    <property type="molecule type" value="Transcribed_RNA"/>
</dbReference>
<feature type="non-terminal residue" evidence="2">
    <location>
        <position position="91"/>
    </location>
</feature>
<organism evidence="2">
    <name type="scientific">Iconisemion striatum</name>
    <dbReference type="NCBI Taxonomy" id="60296"/>
    <lineage>
        <taxon>Eukaryota</taxon>
        <taxon>Metazoa</taxon>
        <taxon>Chordata</taxon>
        <taxon>Craniata</taxon>
        <taxon>Vertebrata</taxon>
        <taxon>Euteleostomi</taxon>
        <taxon>Actinopterygii</taxon>
        <taxon>Neopterygii</taxon>
        <taxon>Teleostei</taxon>
        <taxon>Neoteleostei</taxon>
        <taxon>Acanthomorphata</taxon>
        <taxon>Ovalentaria</taxon>
        <taxon>Atherinomorphae</taxon>
        <taxon>Cyprinodontiformes</taxon>
        <taxon>Nothobranchiidae</taxon>
        <taxon>Iconisemion</taxon>
    </lineage>
</organism>
<reference evidence="2" key="2">
    <citation type="submission" date="2016-06" db="EMBL/GenBank/DDBJ databases">
        <title>The genome of a short-lived fish provides insights into sex chromosome evolution and the genetic control of aging.</title>
        <authorList>
            <person name="Reichwald K."/>
            <person name="Felder M."/>
            <person name="Petzold A."/>
            <person name="Koch P."/>
            <person name="Groth M."/>
            <person name="Platzer M."/>
        </authorList>
    </citation>
    <scope>NUCLEOTIDE SEQUENCE</scope>
    <source>
        <tissue evidence="2">Brain</tissue>
    </source>
</reference>
<name>A0A1A7X972_9TELE</name>
<accession>A0A1A7X972</accession>
<reference evidence="2" key="1">
    <citation type="submission" date="2016-05" db="EMBL/GenBank/DDBJ databases">
        <authorList>
            <person name="Lavstsen T."/>
            <person name="Jespersen J.S."/>
        </authorList>
    </citation>
    <scope>NUCLEOTIDE SEQUENCE</scope>
    <source>
        <tissue evidence="2">Brain</tissue>
    </source>
</reference>
<sequence>LTSDSARRNGRNRTDSTRTERIPPREQRTIKHNKGRNDKCEQILMRWSAEEVFTPTLKLRIKMEDLESCSRHENIRMYGVLEGCEKDPIFV</sequence>
<feature type="region of interest" description="Disordered" evidence="1">
    <location>
        <begin position="1"/>
        <end position="35"/>
    </location>
</feature>
<evidence type="ECO:0000313" key="2">
    <source>
        <dbReference type="EMBL" id="SBP14440.1"/>
    </source>
</evidence>